<dbReference type="GO" id="GO:0005737">
    <property type="term" value="C:cytoplasm"/>
    <property type="evidence" value="ECO:0007669"/>
    <property type="project" value="TreeGrafter"/>
</dbReference>
<reference evidence="2" key="1">
    <citation type="journal article" date="2020" name="mSystems">
        <title>Genome- and Community-Level Interaction Insights into Carbon Utilization and Element Cycling Functions of Hydrothermarchaeota in Hydrothermal Sediment.</title>
        <authorList>
            <person name="Zhou Z."/>
            <person name="Liu Y."/>
            <person name="Xu W."/>
            <person name="Pan J."/>
            <person name="Luo Z.H."/>
            <person name="Li M."/>
        </authorList>
    </citation>
    <scope>NUCLEOTIDE SEQUENCE [LARGE SCALE GENOMIC DNA]</scope>
    <source>
        <strain evidence="2">SpSt-468</strain>
    </source>
</reference>
<dbReference type="Gene3D" id="3.40.50.1460">
    <property type="match status" value="1"/>
</dbReference>
<dbReference type="Pfam" id="PF00656">
    <property type="entry name" value="Peptidase_C14"/>
    <property type="match status" value="1"/>
</dbReference>
<organism evidence="2">
    <name type="scientific">Candidatus Methanomethylicus mesodigestus</name>
    <dbReference type="NCBI Taxonomy" id="1867258"/>
    <lineage>
        <taxon>Archaea</taxon>
        <taxon>Thermoproteota</taxon>
        <taxon>Methanosuratincolia</taxon>
        <taxon>Candidatus Methanomethylicales</taxon>
        <taxon>Candidatus Methanomethylicaceae</taxon>
        <taxon>Candidatus Methanomethylicus</taxon>
    </lineage>
</organism>
<feature type="domain" description="Peptidase C14 caspase" evidence="1">
    <location>
        <begin position="60"/>
        <end position="236"/>
    </location>
</feature>
<dbReference type="SUPFAM" id="SSF52129">
    <property type="entry name" value="Caspase-like"/>
    <property type="match status" value="1"/>
</dbReference>
<dbReference type="PANTHER" id="PTHR48104">
    <property type="entry name" value="METACASPASE-4"/>
    <property type="match status" value="1"/>
</dbReference>
<proteinExistence type="predicted"/>
<protein>
    <submittedName>
        <fullName evidence="2">Caspase family protein</fullName>
    </submittedName>
</protein>
<dbReference type="InterPro" id="IPR029030">
    <property type="entry name" value="Caspase-like_dom_sf"/>
</dbReference>
<dbReference type="EMBL" id="DSTX01000013">
    <property type="protein sequence ID" value="HFK21273.1"/>
    <property type="molecule type" value="Genomic_DNA"/>
</dbReference>
<gene>
    <name evidence="2" type="ORF">ENS19_08380</name>
</gene>
<comment type="caution">
    <text evidence="2">The sequence shown here is derived from an EMBL/GenBank/DDBJ whole genome shotgun (WGS) entry which is preliminary data.</text>
</comment>
<evidence type="ECO:0000259" key="1">
    <source>
        <dbReference type="Pfam" id="PF00656"/>
    </source>
</evidence>
<accession>A0A7C3N5W6</accession>
<dbReference type="PANTHER" id="PTHR48104:SF30">
    <property type="entry name" value="METACASPASE-1"/>
    <property type="match status" value="1"/>
</dbReference>
<dbReference type="AlphaFoldDB" id="A0A7C3N5W6"/>
<dbReference type="InterPro" id="IPR011600">
    <property type="entry name" value="Pept_C14_caspase"/>
</dbReference>
<sequence>MIIVLLSLSLIASVQSQSIVQSKSGDNHQISDLYQNKLPSKKPNQGIATGNVSELDPGAKRWALIIGISDYAGTANDLNYCDDDAVDFCNALVNVCGWDRNQIILLIDSNATKQNILSYIRYISGEEKPGDEVVFFYSGHGSTSTYDVDGDGEKKDECIIPYECQSGYFIWDGDLKKAFSDFESTRMMFFFDSCYSGGMMDLASPGRLILMACGERQLSTESSVWGNGQFTFYFVDQGMLHAKADSNGDRQITFEEAFDYAKANCRSQTPVAFDAFEGDMLP</sequence>
<evidence type="ECO:0000313" key="2">
    <source>
        <dbReference type="EMBL" id="HFK21273.1"/>
    </source>
</evidence>
<dbReference type="GO" id="GO:0006508">
    <property type="term" value="P:proteolysis"/>
    <property type="evidence" value="ECO:0007669"/>
    <property type="project" value="InterPro"/>
</dbReference>
<dbReference type="GO" id="GO:0004197">
    <property type="term" value="F:cysteine-type endopeptidase activity"/>
    <property type="evidence" value="ECO:0007669"/>
    <property type="project" value="InterPro"/>
</dbReference>
<dbReference type="InterPro" id="IPR050452">
    <property type="entry name" value="Metacaspase"/>
</dbReference>
<name>A0A7C3N5W6_9CREN</name>